<organism evidence="1 2">
    <name type="scientific">Flagellimonas iocasae</name>
    <dbReference type="NCBI Taxonomy" id="2055905"/>
    <lineage>
        <taxon>Bacteria</taxon>
        <taxon>Pseudomonadati</taxon>
        <taxon>Bacteroidota</taxon>
        <taxon>Flavobacteriia</taxon>
        <taxon>Flavobacteriales</taxon>
        <taxon>Flavobacteriaceae</taxon>
        <taxon>Flagellimonas</taxon>
    </lineage>
</organism>
<name>A0ABW4XTM8_9FLAO</name>
<evidence type="ECO:0000313" key="1">
    <source>
        <dbReference type="EMBL" id="MFD2098484.1"/>
    </source>
</evidence>
<accession>A0ABW4XTM8</accession>
<proteinExistence type="predicted"/>
<protein>
    <submittedName>
        <fullName evidence="1">Uncharacterized protein</fullName>
    </submittedName>
</protein>
<keyword evidence="2" id="KW-1185">Reference proteome</keyword>
<dbReference type="EMBL" id="JBHUHU010000001">
    <property type="protein sequence ID" value="MFD2098484.1"/>
    <property type="molecule type" value="Genomic_DNA"/>
</dbReference>
<comment type="caution">
    <text evidence="1">The sequence shown here is derived from an EMBL/GenBank/DDBJ whole genome shotgun (WGS) entry which is preliminary data.</text>
</comment>
<gene>
    <name evidence="1" type="ORF">ACFSJE_01780</name>
</gene>
<evidence type="ECO:0000313" key="2">
    <source>
        <dbReference type="Proteomes" id="UP001597342"/>
    </source>
</evidence>
<dbReference type="Proteomes" id="UP001597342">
    <property type="component" value="Unassembled WGS sequence"/>
</dbReference>
<sequence>MKRILFTLAIIAPFLCFGQQKIKTIKNPVGWTYEVAPQTPLSENLKTYTIDVKTNLNPMDADDETAWSMQVDESDYKVREKLRQEAIQDTLANWSERYLALHQQPYVESSANPDFTIVLQTETFQVENTQLDVDYDDDESVLCKINATARIIVKTSEGNILLDEQMVYLLDDTDGKTPFFKLKQFLLNPVFKLKFKLKKKPEKKRELLERKLEKLEAFALEYFFKEGGSILKNHFLTQTFNAYGATFGVKNKEYEKITEYAENVKSDINSLSAFSKKKRQSHDQIKPSLTSAIVDWQTELVKIGEPEMQDILNYNIALASLILEDMDAVKLHISNIPEYEALDKKTIFEGSFTYYLRGLADALELKEKYGPRAVIYQP</sequence>
<reference evidence="2" key="1">
    <citation type="journal article" date="2019" name="Int. J. Syst. Evol. Microbiol.">
        <title>The Global Catalogue of Microorganisms (GCM) 10K type strain sequencing project: providing services to taxonomists for standard genome sequencing and annotation.</title>
        <authorList>
            <consortium name="The Broad Institute Genomics Platform"/>
            <consortium name="The Broad Institute Genome Sequencing Center for Infectious Disease"/>
            <person name="Wu L."/>
            <person name="Ma J."/>
        </authorList>
    </citation>
    <scope>NUCLEOTIDE SEQUENCE [LARGE SCALE GENOMIC DNA]</scope>
    <source>
        <strain evidence="2">JCM 3389</strain>
    </source>
</reference>
<dbReference type="RefSeq" id="WP_379829260.1">
    <property type="nucleotide sequence ID" value="NZ_JBHUHU010000001.1"/>
</dbReference>